<feature type="domain" description="ATP-grasp" evidence="4">
    <location>
        <begin position="172"/>
        <end position="384"/>
    </location>
</feature>
<evidence type="ECO:0000256" key="3">
    <source>
        <dbReference type="PROSITE-ProRule" id="PRU00409"/>
    </source>
</evidence>
<dbReference type="InterPro" id="IPR011095">
    <property type="entry name" value="Dala_Dala_lig_C"/>
</dbReference>
<dbReference type="AlphaFoldDB" id="A0A9P9DZM4"/>
<dbReference type="EMBL" id="JAGMUV010000019">
    <property type="protein sequence ID" value="KAH7127331.1"/>
    <property type="molecule type" value="Genomic_DNA"/>
</dbReference>
<dbReference type="Gene3D" id="3.30.1490.20">
    <property type="entry name" value="ATP-grasp fold, A domain"/>
    <property type="match status" value="1"/>
</dbReference>
<gene>
    <name evidence="5" type="ORF">EDB81DRAFT_729344</name>
</gene>
<evidence type="ECO:0000256" key="1">
    <source>
        <dbReference type="ARBA" id="ARBA00010871"/>
    </source>
</evidence>
<dbReference type="Pfam" id="PF07478">
    <property type="entry name" value="Dala_Dala_lig_C"/>
    <property type="match status" value="1"/>
</dbReference>
<dbReference type="GO" id="GO:0008716">
    <property type="term" value="F:D-alanine-D-alanine ligase activity"/>
    <property type="evidence" value="ECO:0007669"/>
    <property type="project" value="InterPro"/>
</dbReference>
<comment type="similarity">
    <text evidence="1">Belongs to the D-alanine--D-alanine ligase family.</text>
</comment>
<dbReference type="PANTHER" id="PTHR23132">
    <property type="entry name" value="D-ALANINE--D-ALANINE LIGASE"/>
    <property type="match status" value="1"/>
</dbReference>
<accession>A0A9P9DZM4</accession>
<dbReference type="Proteomes" id="UP000738349">
    <property type="component" value="Unassembled WGS sequence"/>
</dbReference>
<organism evidence="5 6">
    <name type="scientific">Dactylonectria macrodidyma</name>
    <dbReference type="NCBI Taxonomy" id="307937"/>
    <lineage>
        <taxon>Eukaryota</taxon>
        <taxon>Fungi</taxon>
        <taxon>Dikarya</taxon>
        <taxon>Ascomycota</taxon>
        <taxon>Pezizomycotina</taxon>
        <taxon>Sordariomycetes</taxon>
        <taxon>Hypocreomycetidae</taxon>
        <taxon>Hypocreales</taxon>
        <taxon>Nectriaceae</taxon>
        <taxon>Dactylonectria</taxon>
    </lineage>
</organism>
<keyword evidence="3" id="KW-0547">Nucleotide-binding</keyword>
<dbReference type="OrthoDB" id="422362at2759"/>
<proteinExistence type="inferred from homology"/>
<evidence type="ECO:0000313" key="5">
    <source>
        <dbReference type="EMBL" id="KAH7127331.1"/>
    </source>
</evidence>
<dbReference type="GO" id="GO:0005524">
    <property type="term" value="F:ATP binding"/>
    <property type="evidence" value="ECO:0007669"/>
    <property type="project" value="UniProtKB-UniRule"/>
</dbReference>
<evidence type="ECO:0000256" key="2">
    <source>
        <dbReference type="ARBA" id="ARBA00022598"/>
    </source>
</evidence>
<keyword evidence="3" id="KW-0067">ATP-binding</keyword>
<protein>
    <recommendedName>
        <fullName evidence="4">ATP-grasp domain-containing protein</fullName>
    </recommendedName>
</protein>
<comment type="caution">
    <text evidence="5">The sequence shown here is derived from an EMBL/GenBank/DDBJ whole genome shotgun (WGS) entry which is preliminary data.</text>
</comment>
<dbReference type="InterPro" id="IPR011761">
    <property type="entry name" value="ATP-grasp"/>
</dbReference>
<name>A0A9P9DZM4_9HYPO</name>
<dbReference type="PROSITE" id="PS50975">
    <property type="entry name" value="ATP_GRASP"/>
    <property type="match status" value="1"/>
</dbReference>
<evidence type="ECO:0000259" key="4">
    <source>
        <dbReference type="PROSITE" id="PS50975"/>
    </source>
</evidence>
<dbReference type="SUPFAM" id="SSF56059">
    <property type="entry name" value="Glutathione synthetase ATP-binding domain-like"/>
    <property type="match status" value="1"/>
</dbReference>
<dbReference type="InterPro" id="IPR013815">
    <property type="entry name" value="ATP_grasp_subdomain_1"/>
</dbReference>
<evidence type="ECO:0000313" key="6">
    <source>
        <dbReference type="Proteomes" id="UP000738349"/>
    </source>
</evidence>
<dbReference type="Gene3D" id="3.30.470.20">
    <property type="entry name" value="ATP-grasp fold, B domain"/>
    <property type="match status" value="1"/>
</dbReference>
<reference evidence="5" key="1">
    <citation type="journal article" date="2021" name="Nat. Commun.">
        <title>Genetic determinants of endophytism in the Arabidopsis root mycobiome.</title>
        <authorList>
            <person name="Mesny F."/>
            <person name="Miyauchi S."/>
            <person name="Thiergart T."/>
            <person name="Pickel B."/>
            <person name="Atanasova L."/>
            <person name="Karlsson M."/>
            <person name="Huettel B."/>
            <person name="Barry K.W."/>
            <person name="Haridas S."/>
            <person name="Chen C."/>
            <person name="Bauer D."/>
            <person name="Andreopoulos W."/>
            <person name="Pangilinan J."/>
            <person name="LaButti K."/>
            <person name="Riley R."/>
            <person name="Lipzen A."/>
            <person name="Clum A."/>
            <person name="Drula E."/>
            <person name="Henrissat B."/>
            <person name="Kohler A."/>
            <person name="Grigoriev I.V."/>
            <person name="Martin F.M."/>
            <person name="Hacquard S."/>
        </authorList>
    </citation>
    <scope>NUCLEOTIDE SEQUENCE</scope>
    <source>
        <strain evidence="5">MPI-CAGE-AT-0147</strain>
    </source>
</reference>
<dbReference type="GO" id="GO:0046872">
    <property type="term" value="F:metal ion binding"/>
    <property type="evidence" value="ECO:0007669"/>
    <property type="project" value="InterPro"/>
</dbReference>
<dbReference type="PANTHER" id="PTHR23132:SF23">
    <property type="entry name" value="D-ALANINE--D-ALANINE LIGASE B"/>
    <property type="match status" value="1"/>
</dbReference>
<keyword evidence="2" id="KW-0436">Ligase</keyword>
<sequence>MAFCSQRGFANVAPRVRSLKLGRLSSRISLSLGYAQPFSTIQARLSPRVAVLYQAIEPPLIDGTRKPRKPGGYQDSGADIAYNLSLLNDIDVLSQTSNPDPAKHEGWCFPDTEEGILTAIDKGATHLWANTILFASHPLQVSSQIGRRSDLRVIGQGPLIVDKYDDKRYVNDMLRKLAQFTMPKAWFIAPGKQSVQDIDNSSFPVVAKPARGRGSHGVKVCADSEALASHVQALQSEGLNAIIVEEFLAGEEATVTVMPPTADKDYWSLPVVSRFNHADGIAPYNGAVAVTSNSRAIIDSNDAAYDIISRECENVAKFLGVTAPIRIDVRRFAPDTKFALFDVNMKPNMTGPGRPGRDDQASLTLMAAAALGWDYKTLLGKILDTSATLDKVRSLQPR</sequence>
<keyword evidence="6" id="KW-1185">Reference proteome</keyword>